<name>A0A8H6W850_MYCCL</name>
<evidence type="ECO:0000313" key="2">
    <source>
        <dbReference type="Proteomes" id="UP000613580"/>
    </source>
</evidence>
<gene>
    <name evidence="1" type="ORF">HMN09_00680900</name>
</gene>
<reference evidence="1" key="1">
    <citation type="submission" date="2020-05" db="EMBL/GenBank/DDBJ databases">
        <title>Mycena genomes resolve the evolution of fungal bioluminescence.</title>
        <authorList>
            <person name="Tsai I.J."/>
        </authorList>
    </citation>
    <scope>NUCLEOTIDE SEQUENCE</scope>
    <source>
        <strain evidence="1">110903Hualien_Pintung</strain>
    </source>
</reference>
<comment type="caution">
    <text evidence="1">The sequence shown here is derived from an EMBL/GenBank/DDBJ whole genome shotgun (WGS) entry which is preliminary data.</text>
</comment>
<organism evidence="1 2">
    <name type="scientific">Mycena chlorophos</name>
    <name type="common">Agaric fungus</name>
    <name type="synonym">Agaricus chlorophos</name>
    <dbReference type="NCBI Taxonomy" id="658473"/>
    <lineage>
        <taxon>Eukaryota</taxon>
        <taxon>Fungi</taxon>
        <taxon>Dikarya</taxon>
        <taxon>Basidiomycota</taxon>
        <taxon>Agaricomycotina</taxon>
        <taxon>Agaricomycetes</taxon>
        <taxon>Agaricomycetidae</taxon>
        <taxon>Agaricales</taxon>
        <taxon>Marasmiineae</taxon>
        <taxon>Mycenaceae</taxon>
        <taxon>Mycena</taxon>
    </lineage>
</organism>
<dbReference type="AlphaFoldDB" id="A0A8H6W850"/>
<accession>A0A8H6W850</accession>
<dbReference type="EMBL" id="JACAZE010000008">
    <property type="protein sequence ID" value="KAF7308327.1"/>
    <property type="molecule type" value="Genomic_DNA"/>
</dbReference>
<proteinExistence type="predicted"/>
<dbReference type="Proteomes" id="UP000613580">
    <property type="component" value="Unassembled WGS sequence"/>
</dbReference>
<keyword evidence="2" id="KW-1185">Reference proteome</keyword>
<protein>
    <submittedName>
        <fullName evidence="1">Uncharacterized protein</fullName>
    </submittedName>
</protein>
<evidence type="ECO:0000313" key="1">
    <source>
        <dbReference type="EMBL" id="KAF7308327.1"/>
    </source>
</evidence>
<sequence>MIPSSLGAVQCVPADGYPCCVKTRSMIISEIVWNISHQDPACRSLSTPALPLGPLYAFKTQASVSLDFAGRVGSALHHQGFALSRPCEFHSIQSTFLRRYGSDYFADLVTV</sequence>